<dbReference type="AlphaFoldDB" id="A0A875S8Y8"/>
<dbReference type="InterPro" id="IPR051727">
    <property type="entry name" value="DnaJ_C3_Co-chaperones"/>
</dbReference>
<comment type="subcellular location">
    <subcellularLocation>
        <location evidence="1">Endoplasmic reticulum</location>
    </subcellularLocation>
</comment>
<feature type="compositionally biased region" description="Basic residues" evidence="4">
    <location>
        <begin position="468"/>
        <end position="483"/>
    </location>
</feature>
<dbReference type="SUPFAM" id="SSF46565">
    <property type="entry name" value="Chaperone J-domain"/>
    <property type="match status" value="1"/>
</dbReference>
<dbReference type="EMBL" id="CP064815">
    <property type="protein sequence ID" value="QPG77348.1"/>
    <property type="molecule type" value="Genomic_DNA"/>
</dbReference>
<evidence type="ECO:0000259" key="5">
    <source>
        <dbReference type="PROSITE" id="PS50076"/>
    </source>
</evidence>
<dbReference type="Gene3D" id="1.10.287.110">
    <property type="entry name" value="DnaJ domain"/>
    <property type="match status" value="1"/>
</dbReference>
<dbReference type="Pfam" id="PF00226">
    <property type="entry name" value="DnaJ"/>
    <property type="match status" value="1"/>
</dbReference>
<dbReference type="GO" id="GO:0051787">
    <property type="term" value="F:misfolded protein binding"/>
    <property type="evidence" value="ECO:0007669"/>
    <property type="project" value="TreeGrafter"/>
</dbReference>
<feature type="region of interest" description="Disordered" evidence="4">
    <location>
        <begin position="463"/>
        <end position="520"/>
    </location>
</feature>
<evidence type="ECO:0000256" key="4">
    <source>
        <dbReference type="SAM" id="MobiDB-lite"/>
    </source>
</evidence>
<dbReference type="OrthoDB" id="1726119at2759"/>
<dbReference type="PANTHER" id="PTHR44140">
    <property type="entry name" value="LD25575P"/>
    <property type="match status" value="1"/>
</dbReference>
<sequence length="699" mass="82471">MLSSSTSSLDAASPYSSALLEQLDALDLEYSEHGASLKILQQYDQILSSLNQLKNKDTRVMKKVSQTLLKHGLINLRLNRDRPAMEDFDLCTREEFNKECFDQYVKLFLDYGKVDQIEDKLTQFKGQIPKSEANRIQSQVDQVKDLEKKVSKPANGWSFHHSDEPIQQCERLIQLSKHNSVARRAHIRCIKEMREEEMGLTEKMNKLTTDYFEMTKGEDGSMDDFSKLSLLYLFGERPSVVRSNHAIKGCLKLDNSNNRCRQLSKVMLKLGELLSLMNEISDYYSFVYGDRKSEELYKVRELEPSREQWSRLKSLLFDPDNKVRFKNRKDETEVFGFNIAKCKNNFEILTEFMLNELEEDFGFKQREVTKGSKFARDLFIMAKECYFQTDDWENSSRNGPLDNKYYKRYLKEQKKSDLIDQLLKLDRLLDGKKYKEAKRELANMEDGMKMTRMVKERYDRYNKEMKRSKQQQQRKHQERRQRQQRQQQQQQQQQQQRQQQQRFHQQQQQQQQVQKTPPNDYYKILGVKKGADEATIKKAYREKMKQNHPDKLKRTSNLTDEEIESKVSEINNAYEVLSDPEKRKNYDSFGEDPNDPSYHQQHNTRQAQREGDPNMRFYRNPKNSYQFFGGMGNQRFQQHMNFGNGGFGTGGFGTGGFSRMFKQGFQNGRQRGKGPINGRTSRGKKSANGNQRRSKRRSF</sequence>
<evidence type="ECO:0000313" key="6">
    <source>
        <dbReference type="EMBL" id="QPG77348.1"/>
    </source>
</evidence>
<dbReference type="GO" id="GO:0051087">
    <property type="term" value="F:protein-folding chaperone binding"/>
    <property type="evidence" value="ECO:0007669"/>
    <property type="project" value="TreeGrafter"/>
</dbReference>
<organism evidence="6 7">
    <name type="scientific">Eeniella nana</name>
    <name type="common">Yeast</name>
    <name type="synonym">Brettanomyces nanus</name>
    <dbReference type="NCBI Taxonomy" id="13502"/>
    <lineage>
        <taxon>Eukaryota</taxon>
        <taxon>Fungi</taxon>
        <taxon>Dikarya</taxon>
        <taxon>Ascomycota</taxon>
        <taxon>Saccharomycotina</taxon>
        <taxon>Pichiomycetes</taxon>
        <taxon>Pichiales</taxon>
        <taxon>Pichiaceae</taxon>
        <taxon>Brettanomyces</taxon>
    </lineage>
</organism>
<dbReference type="PROSITE" id="PS50076">
    <property type="entry name" value="DNAJ_2"/>
    <property type="match status" value="1"/>
</dbReference>
<feature type="region of interest" description="Disordered" evidence="4">
    <location>
        <begin position="572"/>
        <end position="618"/>
    </location>
</feature>
<dbReference type="InterPro" id="IPR001623">
    <property type="entry name" value="DnaJ_domain"/>
</dbReference>
<accession>A0A875S8Y8</accession>
<dbReference type="InterPro" id="IPR036869">
    <property type="entry name" value="J_dom_sf"/>
</dbReference>
<feature type="compositionally biased region" description="Polar residues" evidence="4">
    <location>
        <begin position="597"/>
        <end position="606"/>
    </location>
</feature>
<keyword evidence="3" id="KW-0256">Endoplasmic reticulum</keyword>
<dbReference type="PANTHER" id="PTHR44140:SF2">
    <property type="entry name" value="LD25575P"/>
    <property type="match status" value="1"/>
</dbReference>
<dbReference type="PRINTS" id="PR00625">
    <property type="entry name" value="JDOMAIN"/>
</dbReference>
<evidence type="ECO:0000256" key="2">
    <source>
        <dbReference type="ARBA" id="ARBA00022729"/>
    </source>
</evidence>
<dbReference type="SMART" id="SM00271">
    <property type="entry name" value="DnaJ"/>
    <property type="match status" value="1"/>
</dbReference>
<dbReference type="GO" id="GO:0005783">
    <property type="term" value="C:endoplasmic reticulum"/>
    <property type="evidence" value="ECO:0007669"/>
    <property type="project" value="UniProtKB-SubCell"/>
</dbReference>
<gene>
    <name evidence="6" type="ORF">FOA43_004759</name>
</gene>
<reference evidence="6" key="1">
    <citation type="submission" date="2020-10" db="EMBL/GenBank/DDBJ databases">
        <authorList>
            <person name="Roach M.J.R."/>
        </authorList>
    </citation>
    <scope>NUCLEOTIDE SEQUENCE</scope>
    <source>
        <strain evidence="6">CBS 1945</strain>
    </source>
</reference>
<dbReference type="KEGG" id="bnn:FOA43_004759"/>
<evidence type="ECO:0000313" key="7">
    <source>
        <dbReference type="Proteomes" id="UP000662931"/>
    </source>
</evidence>
<dbReference type="GeneID" id="62198159"/>
<dbReference type="RefSeq" id="XP_038780913.1">
    <property type="nucleotide sequence ID" value="XM_038924985.1"/>
</dbReference>
<keyword evidence="7" id="KW-1185">Reference proteome</keyword>
<dbReference type="GO" id="GO:0034975">
    <property type="term" value="P:protein folding in endoplasmic reticulum"/>
    <property type="evidence" value="ECO:0007669"/>
    <property type="project" value="TreeGrafter"/>
</dbReference>
<name>A0A875S8Y8_EENNA</name>
<dbReference type="CDD" id="cd06257">
    <property type="entry name" value="DnaJ"/>
    <property type="match status" value="1"/>
</dbReference>
<feature type="region of interest" description="Disordered" evidence="4">
    <location>
        <begin position="665"/>
        <end position="699"/>
    </location>
</feature>
<protein>
    <recommendedName>
        <fullName evidence="5">J domain-containing protein</fullName>
    </recommendedName>
</protein>
<proteinExistence type="predicted"/>
<keyword evidence="2" id="KW-0732">Signal</keyword>
<evidence type="ECO:0000256" key="1">
    <source>
        <dbReference type="ARBA" id="ARBA00004240"/>
    </source>
</evidence>
<dbReference type="Proteomes" id="UP000662931">
    <property type="component" value="Chromosome 4"/>
</dbReference>
<evidence type="ECO:0000256" key="3">
    <source>
        <dbReference type="ARBA" id="ARBA00022824"/>
    </source>
</evidence>
<feature type="domain" description="J" evidence="5">
    <location>
        <begin position="520"/>
        <end position="590"/>
    </location>
</feature>
<feature type="compositionally biased region" description="Low complexity" evidence="4">
    <location>
        <begin position="484"/>
        <end position="514"/>
    </location>
</feature>